<dbReference type="RefSeq" id="WP_157696051.1">
    <property type="nucleotide sequence ID" value="NZ_FCOI02000002.1"/>
</dbReference>
<name>A0A157ZLX3_9BURK</name>
<evidence type="ECO:0000313" key="1">
    <source>
        <dbReference type="EMBL" id="SAK46481.1"/>
    </source>
</evidence>
<dbReference type="AlphaFoldDB" id="A0A157ZLX3"/>
<sequence>MYYDSNSQQWFNSEHDYLVYKAANGPESSGMNTLLHEVRELKAMVQQLLNAFGGAQ</sequence>
<dbReference type="Proteomes" id="UP000054624">
    <property type="component" value="Unassembled WGS sequence"/>
</dbReference>
<dbReference type="STRING" id="1777137.AWB76_00921"/>
<reference evidence="2" key="1">
    <citation type="submission" date="2016-01" db="EMBL/GenBank/DDBJ databases">
        <authorList>
            <person name="Peeters Charlotte."/>
        </authorList>
    </citation>
    <scope>NUCLEOTIDE SEQUENCE [LARGE SCALE GENOMIC DNA]</scope>
</reference>
<accession>A0A157ZLX3</accession>
<gene>
    <name evidence="1" type="ORF">AWB76_00921</name>
</gene>
<organism evidence="1 2">
    <name type="scientific">Caballeronia temeraria</name>
    <dbReference type="NCBI Taxonomy" id="1777137"/>
    <lineage>
        <taxon>Bacteria</taxon>
        <taxon>Pseudomonadati</taxon>
        <taxon>Pseudomonadota</taxon>
        <taxon>Betaproteobacteria</taxon>
        <taxon>Burkholderiales</taxon>
        <taxon>Burkholderiaceae</taxon>
        <taxon>Caballeronia</taxon>
    </lineage>
</organism>
<dbReference type="EMBL" id="FCOI02000002">
    <property type="protein sequence ID" value="SAK46481.1"/>
    <property type="molecule type" value="Genomic_DNA"/>
</dbReference>
<keyword evidence="2" id="KW-1185">Reference proteome</keyword>
<evidence type="ECO:0000313" key="2">
    <source>
        <dbReference type="Proteomes" id="UP000054624"/>
    </source>
</evidence>
<proteinExistence type="predicted"/>
<protein>
    <submittedName>
        <fullName evidence="1">Uncharacterized protein</fullName>
    </submittedName>
</protein>